<name>A0A2U3L0A9_9BACT</name>
<gene>
    <name evidence="10" type="ORF">SBA1_570022</name>
</gene>
<proteinExistence type="predicted"/>
<evidence type="ECO:0000313" key="10">
    <source>
        <dbReference type="EMBL" id="SPF45280.1"/>
    </source>
</evidence>
<dbReference type="Pfam" id="PF00069">
    <property type="entry name" value="Pkinase"/>
    <property type="match status" value="1"/>
</dbReference>
<dbReference type="OrthoDB" id="100367at2"/>
<dbReference type="AlphaFoldDB" id="A0A2U3L0A9"/>
<feature type="binding site" evidence="7">
    <location>
        <position position="38"/>
    </location>
    <ligand>
        <name>ATP</name>
        <dbReference type="ChEBI" id="CHEBI:30616"/>
    </ligand>
</feature>
<dbReference type="InterPro" id="IPR008271">
    <property type="entry name" value="Ser/Thr_kinase_AS"/>
</dbReference>
<dbReference type="InterPro" id="IPR011659">
    <property type="entry name" value="WD40"/>
</dbReference>
<dbReference type="PROSITE" id="PS50011">
    <property type="entry name" value="PROTEIN_KINASE_DOM"/>
    <property type="match status" value="1"/>
</dbReference>
<evidence type="ECO:0000256" key="7">
    <source>
        <dbReference type="PROSITE-ProRule" id="PRU10141"/>
    </source>
</evidence>
<evidence type="ECO:0000256" key="6">
    <source>
        <dbReference type="ARBA" id="ARBA00022840"/>
    </source>
</evidence>
<dbReference type="Pfam" id="PF07676">
    <property type="entry name" value="PD40"/>
    <property type="match status" value="3"/>
</dbReference>
<keyword evidence="8" id="KW-0472">Membrane</keyword>
<evidence type="ECO:0000256" key="2">
    <source>
        <dbReference type="ARBA" id="ARBA00022527"/>
    </source>
</evidence>
<keyword evidence="3" id="KW-0808">Transferase</keyword>
<dbReference type="InterPro" id="IPR011009">
    <property type="entry name" value="Kinase-like_dom_sf"/>
</dbReference>
<keyword evidence="8" id="KW-0812">Transmembrane</keyword>
<dbReference type="PROSITE" id="PS00108">
    <property type="entry name" value="PROTEIN_KINASE_ST"/>
    <property type="match status" value="1"/>
</dbReference>
<dbReference type="InterPro" id="IPR017441">
    <property type="entry name" value="Protein_kinase_ATP_BS"/>
</dbReference>
<evidence type="ECO:0000256" key="3">
    <source>
        <dbReference type="ARBA" id="ARBA00022679"/>
    </source>
</evidence>
<evidence type="ECO:0000256" key="4">
    <source>
        <dbReference type="ARBA" id="ARBA00022741"/>
    </source>
</evidence>
<sequence length="870" mass="94925">MVGKSISHYRIVEKLGGGGMGVVYKAEDLKLGRHVALKFLPDELAKDAQALSRFQREAKAASSLNHPNICTIYEIDEADGRTFIAMELLEGETLRHRIAGKPMGIETVLDLGVQIADALDAAHSKGIVHRDIKPANIFVTNRGQAKILDFGLAKVSLKPQSVAFSAATIESEEHLTSPGSALGTVAYMSPEQVRGKELDARTDLFSFGAVLYEMCTGTLPFRGDTSALIFNAILEHAPVAPVRLNPDVPAELERIINKALEKDRDIRCQSAAEIRADLKRLKRDTTSGKIEAVAGPARARKFSWQWAVAILLVIAIGAATFAWLSSSPPPPRVVATTQLTRDGITKYVAATDGSRLYINEQGDTNRIVQVSITGGETSPIPTPFAASADGISPDHTQLLAGSFVGTAYDSPLWSLPLPSGAPRRLGDIVGHNPAWSPDGRQLVFCKGSDLYQANADGTDPHKLATAQGTPFQPRFSPNGTRISFEIQRSENSSNSLWEIRSDGSNLHPLLPGWHNPPSECCGSWTPDGRYYFFLNLTPSGANVWAMREPSGLFHRHSSAPFQLTTGPLSFTSLVPSADGKKLFVSAMQGRGELVRYDPKSSQFVPFLAGISAGELDFSRDGKWVTYVSYPDHTLWRSRVDGSDRLQLTYPPVLTGLPHWSPDATQIAYVDIQPGRPWKTFLISAQGGVPQEMLAESHAQLDATWSPDGKRIAFGRHLNVDPSEAMAIYIVDLAIHQVSVVPGSEALFSPRWSPDGRHLAALSLNSTKLLLFDFKTQKWSDWITEPGVVGYLNWSPDGSFLYYDDALADHPTFRRVKVGQTHSELLVDLKGLPKYSTVPAYGWTGIAPDGSALFVRDLSTDEIYALDLDLP</sequence>
<dbReference type="Gene3D" id="3.30.200.20">
    <property type="entry name" value="Phosphorylase Kinase, domain 1"/>
    <property type="match status" value="1"/>
</dbReference>
<keyword evidence="2 10" id="KW-0723">Serine/threonine-protein kinase</keyword>
<dbReference type="Proteomes" id="UP000238701">
    <property type="component" value="Unassembled WGS sequence"/>
</dbReference>
<dbReference type="FunFam" id="1.10.510.10:FF:000021">
    <property type="entry name" value="Serine/threonine protein kinase"/>
    <property type="match status" value="1"/>
</dbReference>
<dbReference type="SUPFAM" id="SSF82171">
    <property type="entry name" value="DPP6 N-terminal domain-like"/>
    <property type="match status" value="1"/>
</dbReference>
<dbReference type="Gene3D" id="2.120.10.30">
    <property type="entry name" value="TolB, C-terminal domain"/>
    <property type="match status" value="2"/>
</dbReference>
<dbReference type="PANTHER" id="PTHR43289">
    <property type="entry name" value="MITOGEN-ACTIVATED PROTEIN KINASE KINASE KINASE 20-RELATED"/>
    <property type="match status" value="1"/>
</dbReference>
<dbReference type="InterPro" id="IPR000719">
    <property type="entry name" value="Prot_kinase_dom"/>
</dbReference>
<dbReference type="EC" id="2.7.11.1" evidence="1"/>
<keyword evidence="4 7" id="KW-0547">Nucleotide-binding</keyword>
<organism evidence="10 11">
    <name type="scientific">Candidatus Sulfotelmatobacter kueseliae</name>
    <dbReference type="NCBI Taxonomy" id="2042962"/>
    <lineage>
        <taxon>Bacteria</taxon>
        <taxon>Pseudomonadati</taxon>
        <taxon>Acidobacteriota</taxon>
        <taxon>Terriglobia</taxon>
        <taxon>Terriglobales</taxon>
        <taxon>Candidatus Korobacteraceae</taxon>
        <taxon>Candidatus Sulfotelmatobacter</taxon>
    </lineage>
</organism>
<dbReference type="SMART" id="SM00220">
    <property type="entry name" value="S_TKc"/>
    <property type="match status" value="1"/>
</dbReference>
<dbReference type="Gene3D" id="1.10.510.10">
    <property type="entry name" value="Transferase(Phosphotransferase) domain 1"/>
    <property type="match status" value="1"/>
</dbReference>
<dbReference type="SUPFAM" id="SSF69304">
    <property type="entry name" value="Tricorn protease N-terminal domain"/>
    <property type="match status" value="1"/>
</dbReference>
<dbReference type="SUPFAM" id="SSF56112">
    <property type="entry name" value="Protein kinase-like (PK-like)"/>
    <property type="match status" value="1"/>
</dbReference>
<keyword evidence="6 7" id="KW-0067">ATP-binding</keyword>
<evidence type="ECO:0000313" key="11">
    <source>
        <dbReference type="Proteomes" id="UP000238701"/>
    </source>
</evidence>
<evidence type="ECO:0000256" key="1">
    <source>
        <dbReference type="ARBA" id="ARBA00012513"/>
    </source>
</evidence>
<dbReference type="CDD" id="cd14014">
    <property type="entry name" value="STKc_PknB_like"/>
    <property type="match status" value="1"/>
</dbReference>
<evidence type="ECO:0000256" key="8">
    <source>
        <dbReference type="SAM" id="Phobius"/>
    </source>
</evidence>
<dbReference type="PROSITE" id="PS00107">
    <property type="entry name" value="PROTEIN_KINASE_ATP"/>
    <property type="match status" value="1"/>
</dbReference>
<keyword evidence="8" id="KW-1133">Transmembrane helix</keyword>
<reference evidence="11" key="1">
    <citation type="submission" date="2018-02" db="EMBL/GenBank/DDBJ databases">
        <authorList>
            <person name="Hausmann B."/>
        </authorList>
    </citation>
    <scope>NUCLEOTIDE SEQUENCE [LARGE SCALE GENOMIC DNA]</scope>
    <source>
        <strain evidence="11">Peat soil MAG SbA1</strain>
    </source>
</reference>
<dbReference type="EMBL" id="OMOD01000152">
    <property type="protein sequence ID" value="SPF45280.1"/>
    <property type="molecule type" value="Genomic_DNA"/>
</dbReference>
<protein>
    <recommendedName>
        <fullName evidence="1">non-specific serine/threonine protein kinase</fullName>
        <ecNumber evidence="1">2.7.11.1</ecNumber>
    </recommendedName>
</protein>
<feature type="transmembrane region" description="Helical" evidence="8">
    <location>
        <begin position="306"/>
        <end position="324"/>
    </location>
</feature>
<feature type="domain" description="Protein kinase" evidence="9">
    <location>
        <begin position="9"/>
        <end position="281"/>
    </location>
</feature>
<accession>A0A2U3L0A9</accession>
<keyword evidence="5 10" id="KW-0418">Kinase</keyword>
<dbReference type="GO" id="GO:0005524">
    <property type="term" value="F:ATP binding"/>
    <property type="evidence" value="ECO:0007669"/>
    <property type="project" value="UniProtKB-UniRule"/>
</dbReference>
<dbReference type="GO" id="GO:0004674">
    <property type="term" value="F:protein serine/threonine kinase activity"/>
    <property type="evidence" value="ECO:0007669"/>
    <property type="project" value="UniProtKB-KW"/>
</dbReference>
<evidence type="ECO:0000256" key="5">
    <source>
        <dbReference type="ARBA" id="ARBA00022777"/>
    </source>
</evidence>
<evidence type="ECO:0000259" key="9">
    <source>
        <dbReference type="PROSITE" id="PS50011"/>
    </source>
</evidence>
<dbReference type="PANTHER" id="PTHR43289:SF6">
    <property type="entry name" value="SERINE_THREONINE-PROTEIN KINASE NEKL-3"/>
    <property type="match status" value="1"/>
</dbReference>
<dbReference type="InterPro" id="IPR011042">
    <property type="entry name" value="6-blade_b-propeller_TolB-like"/>
</dbReference>